<dbReference type="EMBL" id="FNIB01000019">
    <property type="protein sequence ID" value="SDO47839.1"/>
    <property type="molecule type" value="Genomic_DNA"/>
</dbReference>
<dbReference type="InterPro" id="IPR037079">
    <property type="entry name" value="AF2212/PG0164-like_sf"/>
</dbReference>
<dbReference type="Pfam" id="PF13376">
    <property type="entry name" value="OmdA"/>
    <property type="match status" value="1"/>
</dbReference>
<dbReference type="STRING" id="1424659.SAMN05216368_11941"/>
<dbReference type="Proteomes" id="UP000199639">
    <property type="component" value="Unassembled WGS sequence"/>
</dbReference>
<dbReference type="EMBL" id="SOFD01000035">
    <property type="protein sequence ID" value="TFB74755.1"/>
    <property type="molecule type" value="Genomic_DNA"/>
</dbReference>
<evidence type="ECO:0000313" key="2">
    <source>
        <dbReference type="EMBL" id="TFB74755.1"/>
    </source>
</evidence>
<keyword evidence="4" id="KW-1185">Reference proteome</keyword>
<organism evidence="1 3">
    <name type="scientific">Cryobacterium flavum</name>
    <dbReference type="NCBI Taxonomy" id="1424659"/>
    <lineage>
        <taxon>Bacteria</taxon>
        <taxon>Bacillati</taxon>
        <taxon>Actinomycetota</taxon>
        <taxon>Actinomycetes</taxon>
        <taxon>Micrococcales</taxon>
        <taxon>Microbacteriaceae</taxon>
        <taxon>Cryobacterium</taxon>
    </lineage>
</organism>
<accession>A0A4R8UZL7</accession>
<dbReference type="AlphaFoldDB" id="A0A4R8UZL7"/>
<protein>
    <submittedName>
        <fullName evidence="2">DUF1905 domain-containing protein</fullName>
    </submittedName>
</protein>
<sequence length="147" mass="15599">MPRFTTNLLQNGNNIGIVIPDAVVAELGGKRVPVLITLNGTYSYRNTTAVMGGLNLVGLSAEHRAASGLGGGDAVEVTIVRDDEPREVEVPPPLALALAEDSDATAAWNRLSYSRRKEYARAIADAKGDDTRARRVGKTIADLRGVS</sequence>
<dbReference type="RefSeq" id="WP_092342253.1">
    <property type="nucleotide sequence ID" value="NZ_FNIB01000019.1"/>
</dbReference>
<reference evidence="1 3" key="1">
    <citation type="submission" date="2016-10" db="EMBL/GenBank/DDBJ databases">
        <authorList>
            <person name="Varghese N."/>
            <person name="Submissions S."/>
        </authorList>
    </citation>
    <scope>NUCLEOTIDE SEQUENCE [LARGE SCALE GENOMIC DNA]</scope>
    <source>
        <strain evidence="1 3">CGMCC 1.11215</strain>
    </source>
</reference>
<proteinExistence type="predicted"/>
<reference evidence="2 4" key="2">
    <citation type="submission" date="2019-03" db="EMBL/GenBank/DDBJ databases">
        <title>Genomics of glacier-inhabiting Cryobacterium strains.</title>
        <authorList>
            <person name="Liu Q."/>
            <person name="Xin Y.-H."/>
        </authorList>
    </citation>
    <scope>NUCLEOTIDE SEQUENCE [LARGE SCALE GENOMIC DNA]</scope>
    <source>
        <strain evidence="2 4">Hh8</strain>
    </source>
</reference>
<gene>
    <name evidence="2" type="ORF">E3O21_15545</name>
    <name evidence="1" type="ORF">SAMN05216368_11941</name>
</gene>
<dbReference type="SUPFAM" id="SSF141694">
    <property type="entry name" value="AF2212/PG0164-like"/>
    <property type="match status" value="1"/>
</dbReference>
<evidence type="ECO:0000313" key="3">
    <source>
        <dbReference type="Proteomes" id="UP000199639"/>
    </source>
</evidence>
<name>A0A4R8UZL7_9MICO</name>
<evidence type="ECO:0000313" key="4">
    <source>
        <dbReference type="Proteomes" id="UP000298252"/>
    </source>
</evidence>
<evidence type="ECO:0000313" key="1">
    <source>
        <dbReference type="EMBL" id="SDO47839.1"/>
    </source>
</evidence>
<dbReference type="Gene3D" id="2.40.30.100">
    <property type="entry name" value="AF2212/PG0164-like"/>
    <property type="match status" value="1"/>
</dbReference>
<dbReference type="InterPro" id="IPR015018">
    <property type="entry name" value="DUF1905"/>
</dbReference>
<dbReference type="Pfam" id="PF08922">
    <property type="entry name" value="DUF1905"/>
    <property type="match status" value="1"/>
</dbReference>
<dbReference type="Proteomes" id="UP000298252">
    <property type="component" value="Unassembled WGS sequence"/>
</dbReference>